<evidence type="ECO:0000313" key="3">
    <source>
        <dbReference type="EMBL" id="KAB7632239.1"/>
    </source>
</evidence>
<comment type="caution">
    <text evidence="3">The sequence shown here is derived from an EMBL/GenBank/DDBJ whole genome shotgun (WGS) entry which is preliminary data.</text>
</comment>
<dbReference type="AlphaFoldDB" id="A0A7V7YJH5"/>
<dbReference type="EMBL" id="WELC01000003">
    <property type="protein sequence ID" value="KAB7632239.1"/>
    <property type="molecule type" value="Genomic_DNA"/>
</dbReference>
<keyword evidence="2" id="KW-0812">Transmembrane</keyword>
<proteinExistence type="predicted"/>
<organism evidence="3 4">
    <name type="scientific">Stenotrophomonas rhizophila</name>
    <dbReference type="NCBI Taxonomy" id="216778"/>
    <lineage>
        <taxon>Bacteria</taxon>
        <taxon>Pseudomonadati</taxon>
        <taxon>Pseudomonadota</taxon>
        <taxon>Gammaproteobacteria</taxon>
        <taxon>Lysobacterales</taxon>
        <taxon>Lysobacteraceae</taxon>
        <taxon>Stenotrophomonas</taxon>
    </lineage>
</organism>
<keyword evidence="2" id="KW-1133">Transmembrane helix</keyword>
<reference evidence="3 4" key="1">
    <citation type="submission" date="2019-10" db="EMBL/GenBank/DDBJ databases">
        <title>Halotolerant bacteria associated to Saharan-endemic halophytes Stipa tenacissima L. and Atriplex halimus L mitigate salt stress and promote growth of tomato plants.</title>
        <authorList>
            <person name="Dif G."/>
        </authorList>
    </citation>
    <scope>NUCLEOTIDE SEQUENCE [LARGE SCALE GENOMIC DNA]</scope>
    <source>
        <strain evidence="3 4">IS26</strain>
    </source>
</reference>
<feature type="transmembrane region" description="Helical" evidence="2">
    <location>
        <begin position="36"/>
        <end position="56"/>
    </location>
</feature>
<sequence length="94" mass="10413">MGETGRDRLPIRPGGGPLTLSSNGRPLQPQGRFDRGLLGVLWIVVPFAIFGIKALLRQLVAEQRWTNEILSRVHGDRIPPPAPEPQPFRVAPYP</sequence>
<evidence type="ECO:0000256" key="2">
    <source>
        <dbReference type="SAM" id="Phobius"/>
    </source>
</evidence>
<protein>
    <submittedName>
        <fullName evidence="3">Uncharacterized protein</fullName>
    </submittedName>
</protein>
<keyword evidence="2" id="KW-0472">Membrane</keyword>
<dbReference type="Proteomes" id="UP000449004">
    <property type="component" value="Unassembled WGS sequence"/>
</dbReference>
<gene>
    <name evidence="3" type="ORF">F9K92_03170</name>
</gene>
<feature type="region of interest" description="Disordered" evidence="1">
    <location>
        <begin position="1"/>
        <end position="27"/>
    </location>
</feature>
<evidence type="ECO:0000313" key="4">
    <source>
        <dbReference type="Proteomes" id="UP000449004"/>
    </source>
</evidence>
<feature type="compositionally biased region" description="Basic and acidic residues" evidence="1">
    <location>
        <begin position="1"/>
        <end position="10"/>
    </location>
</feature>
<feature type="region of interest" description="Disordered" evidence="1">
    <location>
        <begin position="74"/>
        <end position="94"/>
    </location>
</feature>
<evidence type="ECO:0000256" key="1">
    <source>
        <dbReference type="SAM" id="MobiDB-lite"/>
    </source>
</evidence>
<name>A0A7V7YJH5_9GAMM</name>
<accession>A0A7V7YJH5</accession>